<dbReference type="Proteomes" id="UP000250358">
    <property type="component" value="Unassembled WGS sequence"/>
</dbReference>
<dbReference type="EMBL" id="UAQM01000011">
    <property type="protein sequence ID" value="SPU44367.1"/>
    <property type="molecule type" value="Genomic_DNA"/>
</dbReference>
<evidence type="ECO:0000313" key="3">
    <source>
        <dbReference type="Proteomes" id="UP000250358"/>
    </source>
</evidence>
<dbReference type="AlphaFoldDB" id="A0A2X1AIP3"/>
<evidence type="ECO:0000313" key="2">
    <source>
        <dbReference type="EMBL" id="SPU44367.1"/>
    </source>
</evidence>
<dbReference type="RefSeq" id="WP_128115733.1">
    <property type="nucleotide sequence ID" value="NZ_UAQM01000011.1"/>
</dbReference>
<gene>
    <name evidence="2" type="ORF">NCTC11165_01770</name>
</gene>
<evidence type="ECO:0000256" key="1">
    <source>
        <dbReference type="SAM" id="MobiDB-lite"/>
    </source>
</evidence>
<feature type="region of interest" description="Disordered" evidence="1">
    <location>
        <begin position="917"/>
        <end position="943"/>
    </location>
</feature>
<organism evidence="2 3">
    <name type="scientific">Brevundimonas diminuta</name>
    <name type="common">Pseudomonas diminuta</name>
    <dbReference type="NCBI Taxonomy" id="293"/>
    <lineage>
        <taxon>Bacteria</taxon>
        <taxon>Pseudomonadati</taxon>
        <taxon>Pseudomonadota</taxon>
        <taxon>Alphaproteobacteria</taxon>
        <taxon>Caulobacterales</taxon>
        <taxon>Caulobacteraceae</taxon>
        <taxon>Brevundimonas</taxon>
    </lineage>
</organism>
<name>A0A2X1AIP3_BREDI</name>
<proteinExistence type="predicted"/>
<protein>
    <submittedName>
        <fullName evidence="2">Uncharacterized protein</fullName>
    </submittedName>
</protein>
<reference evidence="2 3" key="1">
    <citation type="submission" date="2018-06" db="EMBL/GenBank/DDBJ databases">
        <authorList>
            <consortium name="Pathogen Informatics"/>
            <person name="Doyle S."/>
        </authorList>
    </citation>
    <scope>NUCLEOTIDE SEQUENCE [LARGE SCALE GENOMIC DNA]</scope>
    <source>
        <strain evidence="2 3">NCTC11165</strain>
    </source>
</reference>
<accession>A0A2X1AIP3</accession>
<sequence length="1250" mass="138125">MDDGTHNLLTDLAAQGVRLRRRLRGLNGFEAAATLGGLLTEPRLQGQVLRLELLVHFAAAGAVGTRRISYSALKDAFASSGELVGVFEDPPESPFVELIRTPRGGFRILPGINEASGFWLQRVMNVVETTPNLPAYNAIRDSLHALLILSEAVCDRAGLRRYHPGAETSVADLPHDLALAGPVLRDRMAFTLEELEALGLTLDSLAPFILAPEDRARVLDNDFGGTELERRPLALENGRLWMLLPTAVSTAIRRAVVETIGSGDLREPFGRALAAEYADMFQALRLLGGRRLNGLKLVKTKGGRIGSASVDVDRGRYVQFVFVCDDLTDFENSALARPGGDPMAAAEPIDDMIRQGVETVSARPDFVAGLILVVGCGVGRPTMMGFGGPDDPRFRIRSLSAADLETMNWLRGFNLLSLFRLLDAEEALERAGARLFNVNGLLNLLGWMREHEGHLAPHGEIEDDMVGDDGPLMLMVHLDAQKVLRTEVLNAWDPHVEVDTKGRAWPVRREGLALHAEDRDQPTYMVEAPPPRSVCVTPTRSWWASSDAEDQPDAQMAHQRFRVVHLWLSRAAPVLDDAFPTLPLGPIEWRADFEAELVQGSQPGQVIDFAEACAAITASADPAGPRVLTRASARWEDAHPQVENVAERALVDALVRATAALAGETLSEVRRADIVQRIVPDGAMRQQHAFRSPTFRDMVRRGLKDPVAVIELEDDATSRLGLGWRARDRSEGSTLRGKAECCDFLNRLVTALETELLEALASFNRRSMLTALLRNHEGAARETAQWRRTASAVLALHEDKATTTAEILEREAKLNAVALTSRILMEFALCACPVDSGRAPGDLDLSRLMSLAALIFHSGGDSDAMRWDVMEPFIRITPLGDVHANRAFGETVVEAFAKQTAGIRLQEAIKAYPDYVRDATSPDSEPDDDHLEDQPNAASEQEDAEFEAAIVEAFGADLGHLNALLGHLETLGYEADSAVLSLPIGRLTAVDDPKVDPRNIEALVAGMTLEPRANWRDVPDGYEPRDIQPWRFRRRLTVLRKPFLRIGDGPDTELIVAPATVREAIRYMLNNYRRGDFHDSQLGPRMLRWKARIADRRGARFTAVVAEALSEQGWSVETEVKMTKLLKRSLDRNYGDIDVLAWDHRTGRVLIVECKDVQYRKTFGEVGEQLADFRGETRANGKGDYLRLHLDRVEVARQAVDEVAGSLKLPNPRIESHLVFRNPVPMAFALDHMRALVTLWTLDELKILTP</sequence>